<gene>
    <name evidence="2" type="ORF">J2S59_003332</name>
</gene>
<sequence length="259" mass="26808">MASAPPPPGAGDPGSATVSQRRGLARTAVVWAALETALGSVLRERRAERLRVLDVGGGTGDFAVRVAGLGADVLVVDPSPDALAALDRRARERDVADRVRGLQGDVESLSSLVEPGSVDAVLCHGVLDVLPDPAPAWEAFARVLPAGGLLSVVVGQLHAAVLARAMAGHLHQARELLETPPTSGPRRFTVDDVRASATGAGFGIDTVHAVRVFSDLVPSALLDLEPGAAEALLALESAVAERPEYLPLAQQLHVLATRV</sequence>
<feature type="domain" description="Methyltransferase type 11" evidence="1">
    <location>
        <begin position="53"/>
        <end position="151"/>
    </location>
</feature>
<comment type="caution">
    <text evidence="2">The sequence shown here is derived from an EMBL/GenBank/DDBJ whole genome shotgun (WGS) entry which is preliminary data.</text>
</comment>
<proteinExistence type="predicted"/>
<dbReference type="CDD" id="cd02440">
    <property type="entry name" value="AdoMet_MTases"/>
    <property type="match status" value="1"/>
</dbReference>
<dbReference type="Proteomes" id="UP001240447">
    <property type="component" value="Unassembled WGS sequence"/>
</dbReference>
<dbReference type="RefSeq" id="WP_181642659.1">
    <property type="nucleotide sequence ID" value="NZ_CCXJ01000792.2"/>
</dbReference>
<evidence type="ECO:0000313" key="3">
    <source>
        <dbReference type="Proteomes" id="UP001240447"/>
    </source>
</evidence>
<dbReference type="Gene3D" id="3.40.50.150">
    <property type="entry name" value="Vaccinia Virus protein VP39"/>
    <property type="match status" value="1"/>
</dbReference>
<keyword evidence="2" id="KW-0489">Methyltransferase</keyword>
<dbReference type="SUPFAM" id="SSF53335">
    <property type="entry name" value="S-adenosyl-L-methionine-dependent methyltransferases"/>
    <property type="match status" value="1"/>
</dbReference>
<dbReference type="GO" id="GO:0032259">
    <property type="term" value="P:methylation"/>
    <property type="evidence" value="ECO:0007669"/>
    <property type="project" value="UniProtKB-KW"/>
</dbReference>
<reference evidence="2 3" key="1">
    <citation type="submission" date="2023-07" db="EMBL/GenBank/DDBJ databases">
        <title>Sequencing the genomes of 1000 actinobacteria strains.</title>
        <authorList>
            <person name="Klenk H.-P."/>
        </authorList>
    </citation>
    <scope>NUCLEOTIDE SEQUENCE [LARGE SCALE GENOMIC DNA]</scope>
    <source>
        <strain evidence="2 3">GD13</strain>
    </source>
</reference>
<dbReference type="GO" id="GO:0008168">
    <property type="term" value="F:methyltransferase activity"/>
    <property type="evidence" value="ECO:0007669"/>
    <property type="project" value="UniProtKB-KW"/>
</dbReference>
<protein>
    <submittedName>
        <fullName evidence="2">SAM-dependent methyltransferase</fullName>
    </submittedName>
</protein>
<keyword evidence="2" id="KW-0808">Transferase</keyword>
<name>A0ABT9NSY0_9ACTN</name>
<dbReference type="InterPro" id="IPR013216">
    <property type="entry name" value="Methyltransf_11"/>
</dbReference>
<dbReference type="Pfam" id="PF08241">
    <property type="entry name" value="Methyltransf_11"/>
    <property type="match status" value="1"/>
</dbReference>
<evidence type="ECO:0000313" key="2">
    <source>
        <dbReference type="EMBL" id="MDP9823523.1"/>
    </source>
</evidence>
<accession>A0ABT9NSY0</accession>
<dbReference type="InterPro" id="IPR029063">
    <property type="entry name" value="SAM-dependent_MTases_sf"/>
</dbReference>
<evidence type="ECO:0000259" key="1">
    <source>
        <dbReference type="Pfam" id="PF08241"/>
    </source>
</evidence>
<dbReference type="EMBL" id="JAUSQM010000001">
    <property type="protein sequence ID" value="MDP9823523.1"/>
    <property type="molecule type" value="Genomic_DNA"/>
</dbReference>
<organism evidence="2 3">
    <name type="scientific">Nocardioides massiliensis</name>
    <dbReference type="NCBI Taxonomy" id="1325935"/>
    <lineage>
        <taxon>Bacteria</taxon>
        <taxon>Bacillati</taxon>
        <taxon>Actinomycetota</taxon>
        <taxon>Actinomycetes</taxon>
        <taxon>Propionibacteriales</taxon>
        <taxon>Nocardioidaceae</taxon>
        <taxon>Nocardioides</taxon>
    </lineage>
</organism>
<keyword evidence="3" id="KW-1185">Reference proteome</keyword>